<reference evidence="15 16" key="1">
    <citation type="submission" date="2023-06" db="EMBL/GenBank/DDBJ databases">
        <title>Draft genome sequence of Novosphingobium sp. strain IK01.</title>
        <authorList>
            <person name="Hatamoto M."/>
            <person name="Ikarashi T."/>
            <person name="Yamaguchi T."/>
        </authorList>
    </citation>
    <scope>NUCLEOTIDE SEQUENCE [LARGE SCALE GENOMIC DNA]</scope>
    <source>
        <strain evidence="15 16">IK01</strain>
    </source>
</reference>
<keyword evidence="16" id="KW-1185">Reference proteome</keyword>
<feature type="transmembrane region" description="Helical" evidence="14">
    <location>
        <begin position="447"/>
        <end position="464"/>
    </location>
</feature>
<feature type="transmembrane region" description="Helical" evidence="14">
    <location>
        <begin position="6"/>
        <end position="23"/>
    </location>
</feature>
<accession>A0ABQ6P862</accession>
<dbReference type="PIRSF" id="PIRSF500217">
    <property type="entry name" value="AlgI"/>
    <property type="match status" value="1"/>
</dbReference>
<dbReference type="PIRSF" id="PIRSF016636">
    <property type="entry name" value="AlgI_DltB"/>
    <property type="match status" value="1"/>
</dbReference>
<evidence type="ECO:0000256" key="4">
    <source>
        <dbReference type="ARBA" id="ARBA00016084"/>
    </source>
</evidence>
<evidence type="ECO:0000256" key="7">
    <source>
        <dbReference type="ARBA" id="ARBA00022692"/>
    </source>
</evidence>
<dbReference type="InterPro" id="IPR028362">
    <property type="entry name" value="AlgI"/>
</dbReference>
<evidence type="ECO:0000256" key="14">
    <source>
        <dbReference type="SAM" id="Phobius"/>
    </source>
</evidence>
<evidence type="ECO:0000256" key="6">
    <source>
        <dbReference type="ARBA" id="ARBA00022679"/>
    </source>
</evidence>
<protein>
    <recommendedName>
        <fullName evidence="4">Probable alginate O-acetylase AlgI</fullName>
    </recommendedName>
    <alternativeName>
        <fullName evidence="12">Alginate biosynthesis protein AlgI</fullName>
    </alternativeName>
</protein>
<comment type="similarity">
    <text evidence="3 13">Belongs to the membrane-bound acyltransferase family.</text>
</comment>
<dbReference type="Pfam" id="PF03062">
    <property type="entry name" value="MBOAT"/>
    <property type="match status" value="1"/>
</dbReference>
<proteinExistence type="inferred from homology"/>
<evidence type="ECO:0000256" key="13">
    <source>
        <dbReference type="PIRNR" id="PIRNR016636"/>
    </source>
</evidence>
<feature type="transmembrane region" description="Helical" evidence="14">
    <location>
        <begin position="123"/>
        <end position="147"/>
    </location>
</feature>
<evidence type="ECO:0000313" key="16">
    <source>
        <dbReference type="Proteomes" id="UP001187221"/>
    </source>
</evidence>
<dbReference type="InterPro" id="IPR004299">
    <property type="entry name" value="MBOAT_fam"/>
</dbReference>
<evidence type="ECO:0000256" key="5">
    <source>
        <dbReference type="ARBA" id="ARBA00022475"/>
    </source>
</evidence>
<keyword evidence="9 14" id="KW-1133">Transmembrane helix</keyword>
<comment type="subcellular location">
    <subcellularLocation>
        <location evidence="1">Cell membrane</location>
        <topology evidence="1">Multi-pass membrane protein</topology>
    </subcellularLocation>
</comment>
<dbReference type="InterPro" id="IPR024194">
    <property type="entry name" value="Ac/AlaTfrase_AlgI/DltB"/>
</dbReference>
<feature type="transmembrane region" description="Helical" evidence="14">
    <location>
        <begin position="315"/>
        <end position="334"/>
    </location>
</feature>
<keyword evidence="10 13" id="KW-0472">Membrane</keyword>
<evidence type="ECO:0000256" key="9">
    <source>
        <dbReference type="ARBA" id="ARBA00022989"/>
    </source>
</evidence>
<evidence type="ECO:0000256" key="1">
    <source>
        <dbReference type="ARBA" id="ARBA00004651"/>
    </source>
</evidence>
<evidence type="ECO:0000256" key="2">
    <source>
        <dbReference type="ARBA" id="ARBA00005182"/>
    </source>
</evidence>
<gene>
    <name evidence="15" type="ORF">NUTIK01_21960</name>
</gene>
<evidence type="ECO:0000256" key="12">
    <source>
        <dbReference type="ARBA" id="ARBA00031030"/>
    </source>
</evidence>
<name>A0ABQ6P862_9SPHN</name>
<dbReference type="PANTHER" id="PTHR13285">
    <property type="entry name" value="ACYLTRANSFERASE"/>
    <property type="match status" value="1"/>
</dbReference>
<dbReference type="EMBL" id="BTFW01000001">
    <property type="protein sequence ID" value="GMM61419.1"/>
    <property type="molecule type" value="Genomic_DNA"/>
</dbReference>
<evidence type="ECO:0000256" key="11">
    <source>
        <dbReference type="ARBA" id="ARBA00023315"/>
    </source>
</evidence>
<evidence type="ECO:0000256" key="10">
    <source>
        <dbReference type="ARBA" id="ARBA00023136"/>
    </source>
</evidence>
<feature type="transmembrane region" description="Helical" evidence="14">
    <location>
        <begin position="369"/>
        <end position="388"/>
    </location>
</feature>
<evidence type="ECO:0000256" key="3">
    <source>
        <dbReference type="ARBA" id="ARBA00010323"/>
    </source>
</evidence>
<comment type="pathway">
    <text evidence="2">Glycan biosynthesis; alginate biosynthesis.</text>
</comment>
<keyword evidence="11 13" id="KW-0012">Acyltransferase</keyword>
<organism evidence="15 16">
    <name type="scientific">Novosphingobium pituita</name>
    <dbReference type="NCBI Taxonomy" id="3056842"/>
    <lineage>
        <taxon>Bacteria</taxon>
        <taxon>Pseudomonadati</taxon>
        <taxon>Pseudomonadota</taxon>
        <taxon>Alphaproteobacteria</taxon>
        <taxon>Sphingomonadales</taxon>
        <taxon>Sphingomonadaceae</taxon>
        <taxon>Novosphingobium</taxon>
    </lineage>
</organism>
<keyword evidence="5 13" id="KW-1003">Cell membrane</keyword>
<dbReference type="Proteomes" id="UP001187221">
    <property type="component" value="Unassembled WGS sequence"/>
</dbReference>
<comment type="caution">
    <text evidence="15">The sequence shown here is derived from an EMBL/GenBank/DDBJ whole genome shotgun (WGS) entry which is preliminary data.</text>
</comment>
<feature type="transmembrane region" description="Helical" evidence="14">
    <location>
        <begin position="416"/>
        <end position="435"/>
    </location>
</feature>
<keyword evidence="6 13" id="KW-0808">Transferase</keyword>
<keyword evidence="7 14" id="KW-0812">Transmembrane</keyword>
<dbReference type="RefSeq" id="WP_317975104.1">
    <property type="nucleotide sequence ID" value="NZ_BTFW01000001.1"/>
</dbReference>
<sequence>MLFPTLPFHVFFLVVFALNRALARVRGANGREWRAIMLLVASWLFYGLWEPRAVALLIGSSLGNWFLARRIATSLKHERRGSAKGWLWLAIAGNLALLGWFKYANFFAQQAAALAEHLGMPDAVPALDVILPVGISFFTFQGMSYVIDVFNGRTRPARLLDLTVLMSFFPHLVAGPIVRPSHLLPQLRHAPRLGRQEAAACLLLILWGTIKKAVIASDLSIYLVDPVFSDPSSHSSLDLLIAAYGYAVQIYCDFSAYTDMAIGLAGLLGFRFPRNFDQPYRAPSLQDFWRRWHISLSSWLRDYLYIGAFGGSRQALWRTCLALLGTMVLGGLWHGASWNFVIWGALHGTVLVAERLWQQVRPEGWPVLPRWLGVVITFHIVALGWIFFRCTEFSGALAYLRGMAAMTGGTTQATPWLLGLIALGMACHFGPRLAVQHLARQLGRLPGWTVGLLGAFVLLVIEGFRGQGMAPFIYFQF</sequence>
<keyword evidence="8" id="KW-0016">Alginate biosynthesis</keyword>
<evidence type="ECO:0000256" key="8">
    <source>
        <dbReference type="ARBA" id="ARBA00022841"/>
    </source>
</evidence>
<dbReference type="PANTHER" id="PTHR13285:SF23">
    <property type="entry name" value="TEICHOIC ACID D-ALANYLTRANSFERASE"/>
    <property type="match status" value="1"/>
</dbReference>
<evidence type="ECO:0000313" key="15">
    <source>
        <dbReference type="EMBL" id="GMM61419.1"/>
    </source>
</evidence>
<feature type="transmembrane region" description="Helical" evidence="14">
    <location>
        <begin position="85"/>
        <end position="103"/>
    </location>
</feature>
<dbReference type="InterPro" id="IPR051085">
    <property type="entry name" value="MB_O-acyltransferase"/>
</dbReference>